<feature type="compositionally biased region" description="Low complexity" evidence="1">
    <location>
        <begin position="355"/>
        <end position="368"/>
    </location>
</feature>
<feature type="compositionally biased region" description="Basic and acidic residues" evidence="1">
    <location>
        <begin position="1174"/>
        <end position="1187"/>
    </location>
</feature>
<dbReference type="CDD" id="cd13170">
    <property type="entry name" value="RanBD_NUP50"/>
    <property type="match status" value="1"/>
</dbReference>
<feature type="compositionally biased region" description="Basic and acidic residues" evidence="1">
    <location>
        <begin position="86"/>
        <end position="99"/>
    </location>
</feature>
<protein>
    <submittedName>
        <fullName evidence="3">Putative ran-binding protein</fullName>
    </submittedName>
</protein>
<feature type="compositionally biased region" description="Polar residues" evidence="1">
    <location>
        <begin position="1119"/>
        <end position="1132"/>
    </location>
</feature>
<feature type="compositionally biased region" description="Low complexity" evidence="1">
    <location>
        <begin position="1"/>
        <end position="16"/>
    </location>
</feature>
<evidence type="ECO:0000313" key="4">
    <source>
        <dbReference type="Proteomes" id="UP000285326"/>
    </source>
</evidence>
<gene>
    <name evidence="3" type="ORF">GcM1_247171</name>
</gene>
<feature type="region of interest" description="Disordered" evidence="1">
    <location>
        <begin position="1082"/>
        <end position="1194"/>
    </location>
</feature>
<evidence type="ECO:0000313" key="3">
    <source>
        <dbReference type="EMBL" id="RKF72708.1"/>
    </source>
</evidence>
<feature type="region of interest" description="Disordered" evidence="1">
    <location>
        <begin position="420"/>
        <end position="447"/>
    </location>
</feature>
<dbReference type="Proteomes" id="UP000285326">
    <property type="component" value="Unassembled WGS sequence"/>
</dbReference>
<dbReference type="PROSITE" id="PS50196">
    <property type="entry name" value="RANBD1"/>
    <property type="match status" value="1"/>
</dbReference>
<dbReference type="EMBL" id="MCBS01024725">
    <property type="protein sequence ID" value="RKF72708.1"/>
    <property type="molecule type" value="Genomic_DNA"/>
</dbReference>
<feature type="compositionally biased region" description="Low complexity" evidence="1">
    <location>
        <begin position="1144"/>
        <end position="1155"/>
    </location>
</feature>
<evidence type="ECO:0000256" key="1">
    <source>
        <dbReference type="SAM" id="MobiDB-lite"/>
    </source>
</evidence>
<feature type="compositionally biased region" description="Basic and acidic residues" evidence="1">
    <location>
        <begin position="1082"/>
        <end position="1093"/>
    </location>
</feature>
<feature type="compositionally biased region" description="Polar residues" evidence="1">
    <location>
        <begin position="973"/>
        <end position="1016"/>
    </location>
</feature>
<sequence>MDQPQRANAAQMAARNIKVARGKNMRRTGPAQKDTPSKPSWAMPQNDAGLFGGSIQAAGTFDFAAPSNFKFNSISSGPAVPNHLPDGAENRNGRFAGDDRNLKRMFGQSAAPLDKSATQNTNVFSASQPVSGFAPEEMQNSSGAPNFNFQSGFNPVSFGQSTAAPAQPTKPIFSFGSTSQPAIAPNLAFGSKATGNLGGGIFNLDNQNYSQSMSNTPSQFGTPTSQSQSINPQLMFGQTSLSSQTTTSSIFGANTEKSSSSSIFGSQSINPTFDKNSLTVSSAEPAKINNIFEKSHNAQPQSSIFNTDSSNSELASNTNLLATKSSTTWGAPSSTTSNSFSAAFSMNGVQGNLKQSSSLGGALSGESQENTKSKNTGLKPTAQPTSLTNVFSKQPSSSNIFAHSKADSSTLPRVSSPLKNFSLSNSRDSEIPNTDTSGSIIDAKPQQTTSNQSFSAFSLGQKNFSSLIKNDNMFGFKNNHENDHGPLQAIHNQSHLSVNNTFNQAVPKDEVVYESGSVSSLTENQVENTSRTSHQNFTPTKENKESSNIFAQSLFKNSLNSDKLNLSNNIFSQAKLLPTDTNVSTNSSLSFPHLAAKPNDTSIAPFSASNLDKKLAVPTVQGEQPKALVEYRSAPQTKKRNKFAPEVLPENKSFRELALVSQIEEENIPSTLPSGSDEIDRQQFCATYRLRALNQAMAKMFADLPIYSDPQPALNFFTEERKIILEECSKFSSKTKRKFENEDGEDQSLSKKRRQTEIVDSEQILNNQAKDLLQSKRKRKLVEDTDQESQNSDKRNKSSQISSPRITSADSKEYIDAQEKNSQSPKFLEANHGEKKDLKEINSNGNKNESEPKCNINGIGIEKDVKEGKLVNKSIFEDFSSTPQTTRNNLNIFSHYNDSRKSTANKFDDKLSASLNPQGMSAISSSSVGNISGQEPLVDNDNELTNSESESSNNDKRSENKDLNIFKGHGKSVKNTDTKTLTGSNPFSLSTLTSDTRTVIGSNPFSSSTLNTDTNVSSETSTSPKSESEQSEIQIQNCNAKDDANSKPKSIFERVTLSSDSSSSFINSEMSSQQIAKNIFSENKRHNPSKEAIDLPSDQTWKPDTPIRFGATTVPGLSPSMNATIKSSNEIGGNTDKESALDETSANTSTQSSNSLLPKDKFATAQSTNNIITDNDRKSNSSKEEFNSRAPFPSLFGTSNAGKYALNNVGFRFGQSSGNSLFSSAEGTAEKSQTKGPEAEEIDTDSRQDVSQDDAEENDQINLTAIGPGEEDEDVIHEVRVKAQKLVSKEAEGIKKWEIKGIGPLRVLRHKNSGTSRLLLRGDPSGKIVLNKSILGNVTYKSSGKTIKFLSASDTGKEIETWILQVKTEEFADKLASVLEDQKPKA</sequence>
<reference evidence="3 4" key="1">
    <citation type="journal article" date="2018" name="BMC Genomics">
        <title>Comparative genome analyses reveal sequence features reflecting distinct modes of host-adaptation between dicot and monocot powdery mildew.</title>
        <authorList>
            <person name="Wu Y."/>
            <person name="Ma X."/>
            <person name="Pan Z."/>
            <person name="Kale S.D."/>
            <person name="Song Y."/>
            <person name="King H."/>
            <person name="Zhang Q."/>
            <person name="Presley C."/>
            <person name="Deng X."/>
            <person name="Wei C.I."/>
            <person name="Xiao S."/>
        </authorList>
    </citation>
    <scope>NUCLEOTIDE SEQUENCE [LARGE SCALE GENOMIC DNA]</scope>
    <source>
        <strain evidence="3">UMSG1</strain>
    </source>
</reference>
<feature type="region of interest" description="Disordered" evidence="1">
    <location>
        <begin position="1221"/>
        <end position="1260"/>
    </location>
</feature>
<organism evidence="3 4">
    <name type="scientific">Golovinomyces cichoracearum</name>
    <dbReference type="NCBI Taxonomy" id="62708"/>
    <lineage>
        <taxon>Eukaryota</taxon>
        <taxon>Fungi</taxon>
        <taxon>Dikarya</taxon>
        <taxon>Ascomycota</taxon>
        <taxon>Pezizomycotina</taxon>
        <taxon>Leotiomycetes</taxon>
        <taxon>Erysiphales</taxon>
        <taxon>Erysiphaceae</taxon>
        <taxon>Golovinomyces</taxon>
    </lineage>
</organism>
<feature type="compositionally biased region" description="Basic and acidic residues" evidence="1">
    <location>
        <begin position="953"/>
        <end position="964"/>
    </location>
</feature>
<feature type="compositionally biased region" description="Basic and acidic residues" evidence="1">
    <location>
        <begin position="829"/>
        <end position="840"/>
    </location>
</feature>
<feature type="compositionally biased region" description="Basic and acidic residues" evidence="1">
    <location>
        <begin position="810"/>
        <end position="819"/>
    </location>
</feature>
<dbReference type="InterPro" id="IPR053074">
    <property type="entry name" value="NPC_Nucleoporin"/>
</dbReference>
<name>A0A420IDT7_9PEZI</name>
<dbReference type="PANTHER" id="PTHR38697:SF1">
    <property type="entry name" value="NUCLEAR PORE COMPLEX PROTEIN SIMILAR TO S. CEREVISIAE NUP2 (EUROFUNG)"/>
    <property type="match status" value="1"/>
</dbReference>
<feature type="region of interest" description="Disordered" evidence="1">
    <location>
        <begin position="520"/>
        <end position="545"/>
    </location>
</feature>
<feature type="compositionally biased region" description="Polar residues" evidence="1">
    <location>
        <begin position="798"/>
        <end position="809"/>
    </location>
</feature>
<proteinExistence type="predicted"/>
<feature type="domain" description="RanBD1" evidence="2">
    <location>
        <begin position="1266"/>
        <end position="1386"/>
    </location>
</feature>
<feature type="region of interest" description="Disordered" evidence="1">
    <location>
        <begin position="1"/>
        <end position="48"/>
    </location>
</feature>
<accession>A0A420IDT7</accession>
<dbReference type="SMART" id="SM00160">
    <property type="entry name" value="RanBD"/>
    <property type="match status" value="1"/>
</dbReference>
<feature type="region of interest" description="Disordered" evidence="1">
    <location>
        <begin position="158"/>
        <end position="177"/>
    </location>
</feature>
<feature type="compositionally biased region" description="Low complexity" evidence="1">
    <location>
        <begin position="943"/>
        <end position="952"/>
    </location>
</feature>
<dbReference type="SUPFAM" id="SSF50729">
    <property type="entry name" value="PH domain-like"/>
    <property type="match status" value="1"/>
</dbReference>
<feature type="region of interest" description="Disordered" evidence="1">
    <location>
        <begin position="918"/>
        <end position="1033"/>
    </location>
</feature>
<dbReference type="Gene3D" id="2.30.29.30">
    <property type="entry name" value="Pleckstrin-homology domain (PH domain)/Phosphotyrosine-binding domain (PTB)"/>
    <property type="match status" value="1"/>
</dbReference>
<dbReference type="Pfam" id="PF00638">
    <property type="entry name" value="Ran_BP1"/>
    <property type="match status" value="1"/>
</dbReference>
<feature type="region of interest" description="Disordered" evidence="1">
    <location>
        <begin position="78"/>
        <end position="99"/>
    </location>
</feature>
<feature type="compositionally biased region" description="Polar residues" evidence="1">
    <location>
        <begin position="1164"/>
        <end position="1173"/>
    </location>
</feature>
<dbReference type="InterPro" id="IPR011993">
    <property type="entry name" value="PH-like_dom_sf"/>
</dbReference>
<evidence type="ECO:0000259" key="2">
    <source>
        <dbReference type="PROSITE" id="PS50196"/>
    </source>
</evidence>
<feature type="region of interest" description="Disordered" evidence="1">
    <location>
        <begin position="353"/>
        <end position="394"/>
    </location>
</feature>
<feature type="compositionally biased region" description="Low complexity" evidence="1">
    <location>
        <begin position="921"/>
        <end position="933"/>
    </location>
</feature>
<dbReference type="InterPro" id="IPR000156">
    <property type="entry name" value="Ran_bind_dom"/>
</dbReference>
<feature type="region of interest" description="Disordered" evidence="1">
    <location>
        <begin position="735"/>
        <end position="856"/>
    </location>
</feature>
<comment type="caution">
    <text evidence="3">The sequence shown here is derived from an EMBL/GenBank/DDBJ whole genome shotgun (WGS) entry which is preliminary data.</text>
</comment>
<dbReference type="PANTHER" id="PTHR38697">
    <property type="entry name" value="NUCLEAR PORE COMPLEX PROTEIN SIMILAR TO S. CEREVISIAE NUP2 (EUROFUNG)"/>
    <property type="match status" value="1"/>
</dbReference>
<feature type="compositionally biased region" description="Polar residues" evidence="1">
    <location>
        <begin position="373"/>
        <end position="394"/>
    </location>
</feature>